<reference evidence="2 3" key="1">
    <citation type="submission" date="2018-07" db="EMBL/GenBank/DDBJ databases">
        <title>Genomic Encyclopedia of Type Strains, Phase IV (KMG-IV): sequencing the most valuable type-strain genomes for metagenomic binning, comparative biology and taxonomic classification.</title>
        <authorList>
            <person name="Goeker M."/>
        </authorList>
    </citation>
    <scope>NUCLEOTIDE SEQUENCE [LARGE SCALE GENOMIC DNA]</scope>
    <source>
        <strain evidence="2 3">DSM 26725</strain>
    </source>
</reference>
<evidence type="ECO:0000313" key="2">
    <source>
        <dbReference type="EMBL" id="RED17597.1"/>
    </source>
</evidence>
<gene>
    <name evidence="2" type="ORF">DFR46_2647</name>
</gene>
<feature type="coiled-coil region" evidence="1">
    <location>
        <begin position="29"/>
        <end position="56"/>
    </location>
</feature>
<evidence type="ECO:0000256" key="1">
    <source>
        <dbReference type="SAM" id="Coils"/>
    </source>
</evidence>
<dbReference type="RefSeq" id="WP_116236849.1">
    <property type="nucleotide sequence ID" value="NZ_QRDP01000004.1"/>
</dbReference>
<dbReference type="EMBL" id="QRDP01000004">
    <property type="protein sequence ID" value="RED17597.1"/>
    <property type="molecule type" value="Genomic_DNA"/>
</dbReference>
<evidence type="ECO:0000313" key="3">
    <source>
        <dbReference type="Proteomes" id="UP000256310"/>
    </source>
</evidence>
<name>A0A3D9FJ41_9SPHN</name>
<proteinExistence type="predicted"/>
<dbReference type="Proteomes" id="UP000256310">
    <property type="component" value="Unassembled WGS sequence"/>
</dbReference>
<keyword evidence="3" id="KW-1185">Reference proteome</keyword>
<accession>A0A3D9FJ41</accession>
<dbReference type="PROSITE" id="PS51257">
    <property type="entry name" value="PROKAR_LIPOPROTEIN"/>
    <property type="match status" value="1"/>
</dbReference>
<organism evidence="2 3">
    <name type="scientific">Parasphingopyxis lamellibrachiae</name>
    <dbReference type="NCBI Taxonomy" id="680125"/>
    <lineage>
        <taxon>Bacteria</taxon>
        <taxon>Pseudomonadati</taxon>
        <taxon>Pseudomonadota</taxon>
        <taxon>Alphaproteobacteria</taxon>
        <taxon>Sphingomonadales</taxon>
        <taxon>Sphingomonadaceae</taxon>
        <taxon>Parasphingopyxis</taxon>
    </lineage>
</organism>
<keyword evidence="1" id="KW-0175">Coiled coil</keyword>
<comment type="caution">
    <text evidence="2">The sequence shown here is derived from an EMBL/GenBank/DDBJ whole genome shotgun (WGS) entry which is preliminary data.</text>
</comment>
<protein>
    <submittedName>
        <fullName evidence="2">Uncharacterized protein</fullName>
    </submittedName>
</protein>
<dbReference type="AlphaFoldDB" id="A0A3D9FJ41"/>
<sequence>MTNTRIVAPFAAAILLAACGSPDGDSGMTSAEERQLDEAAAALDEAQADYEAAIQAPDPTASAESETQD</sequence>